<proteinExistence type="predicted"/>
<gene>
    <name evidence="2" type="ORF">DILT_LOCUS19279</name>
</gene>
<evidence type="ECO:0000313" key="2">
    <source>
        <dbReference type="EMBL" id="VDN44172.1"/>
    </source>
</evidence>
<name>A0A3P7RLC4_DIBLA</name>
<evidence type="ECO:0000256" key="1">
    <source>
        <dbReference type="SAM" id="Phobius"/>
    </source>
</evidence>
<feature type="transmembrane region" description="Helical" evidence="1">
    <location>
        <begin position="33"/>
        <end position="56"/>
    </location>
</feature>
<protein>
    <submittedName>
        <fullName evidence="2">Uncharacterized protein</fullName>
    </submittedName>
</protein>
<accession>A0A3P7RLC4</accession>
<keyword evidence="3" id="KW-1185">Reference proteome</keyword>
<evidence type="ECO:0000313" key="3">
    <source>
        <dbReference type="Proteomes" id="UP000281553"/>
    </source>
</evidence>
<dbReference type="Proteomes" id="UP000281553">
    <property type="component" value="Unassembled WGS sequence"/>
</dbReference>
<keyword evidence="1" id="KW-1133">Transmembrane helix</keyword>
<dbReference type="AlphaFoldDB" id="A0A3P7RLC4"/>
<dbReference type="OrthoDB" id="10251079at2759"/>
<keyword evidence="1" id="KW-0812">Transmembrane</keyword>
<reference evidence="2 3" key="1">
    <citation type="submission" date="2018-11" db="EMBL/GenBank/DDBJ databases">
        <authorList>
            <consortium name="Pathogen Informatics"/>
        </authorList>
    </citation>
    <scope>NUCLEOTIDE SEQUENCE [LARGE SCALE GENOMIC DNA]</scope>
</reference>
<dbReference type="EMBL" id="UYRU01110469">
    <property type="protein sequence ID" value="VDN44172.1"/>
    <property type="molecule type" value="Genomic_DNA"/>
</dbReference>
<sequence>MQHLVGCLNLFLLFTCFFPQVFGYSLFKVILFLSLPIALLKTAISLVHLYAASVNLTGLDIADRKKTTVAAS</sequence>
<keyword evidence="1" id="KW-0472">Membrane</keyword>
<organism evidence="2 3">
    <name type="scientific">Dibothriocephalus latus</name>
    <name type="common">Fish tapeworm</name>
    <name type="synonym">Diphyllobothrium latum</name>
    <dbReference type="NCBI Taxonomy" id="60516"/>
    <lineage>
        <taxon>Eukaryota</taxon>
        <taxon>Metazoa</taxon>
        <taxon>Spiralia</taxon>
        <taxon>Lophotrochozoa</taxon>
        <taxon>Platyhelminthes</taxon>
        <taxon>Cestoda</taxon>
        <taxon>Eucestoda</taxon>
        <taxon>Diphyllobothriidea</taxon>
        <taxon>Diphyllobothriidae</taxon>
        <taxon>Dibothriocephalus</taxon>
    </lineage>
</organism>